<evidence type="ECO:0000313" key="9">
    <source>
        <dbReference type="EMBL" id="SEJ18785.1"/>
    </source>
</evidence>
<evidence type="ECO:0000259" key="7">
    <source>
        <dbReference type="Pfam" id="PF01028"/>
    </source>
</evidence>
<keyword evidence="6 9" id="KW-0413">Isomerase</keyword>
<dbReference type="Pfam" id="PF21338">
    <property type="entry name" value="Top1B_N_bact"/>
    <property type="match status" value="1"/>
</dbReference>
<dbReference type="STRING" id="529704.SAMN02927913_2651"/>
<evidence type="ECO:0000256" key="4">
    <source>
        <dbReference type="ARBA" id="ARBA00023029"/>
    </source>
</evidence>
<reference evidence="9 10" key="1">
    <citation type="submission" date="2016-10" db="EMBL/GenBank/DDBJ databases">
        <authorList>
            <person name="de Groot N.N."/>
        </authorList>
    </citation>
    <scope>NUCLEOTIDE SEQUENCE [LARGE SCALE GENOMIC DNA]</scope>
    <source>
        <strain evidence="9 10">DSM 26515</strain>
    </source>
</reference>
<keyword evidence="10" id="KW-1185">Reference proteome</keyword>
<dbReference type="EC" id="5.6.2.1" evidence="3"/>
<dbReference type="Gene3D" id="3.90.15.10">
    <property type="entry name" value="Topoisomerase I, Chain A, domain 3"/>
    <property type="match status" value="1"/>
</dbReference>
<dbReference type="EMBL" id="FNYC01000005">
    <property type="protein sequence ID" value="SEJ18785.1"/>
    <property type="molecule type" value="Genomic_DNA"/>
</dbReference>
<evidence type="ECO:0000256" key="1">
    <source>
        <dbReference type="ARBA" id="ARBA00000213"/>
    </source>
</evidence>
<dbReference type="GO" id="GO:0006265">
    <property type="term" value="P:DNA topological change"/>
    <property type="evidence" value="ECO:0007669"/>
    <property type="project" value="InterPro"/>
</dbReference>
<dbReference type="GO" id="GO:0003917">
    <property type="term" value="F:DNA topoisomerase type I (single strand cut, ATP-independent) activity"/>
    <property type="evidence" value="ECO:0007669"/>
    <property type="project" value="UniProtKB-EC"/>
</dbReference>
<dbReference type="InterPro" id="IPR035447">
    <property type="entry name" value="DNA_topo_I_N_sf"/>
</dbReference>
<dbReference type="Pfam" id="PF01028">
    <property type="entry name" value="Topoisom_I"/>
    <property type="match status" value="1"/>
</dbReference>
<evidence type="ECO:0000256" key="5">
    <source>
        <dbReference type="ARBA" id="ARBA00023125"/>
    </source>
</evidence>
<gene>
    <name evidence="9" type="ORF">SAMN04487997_2674</name>
</gene>
<organism evidence="9 10">
    <name type="scientific">Frateuria terrea</name>
    <dbReference type="NCBI Taxonomy" id="529704"/>
    <lineage>
        <taxon>Bacteria</taxon>
        <taxon>Pseudomonadati</taxon>
        <taxon>Pseudomonadota</taxon>
        <taxon>Gammaproteobacteria</taxon>
        <taxon>Lysobacterales</taxon>
        <taxon>Rhodanobacteraceae</taxon>
        <taxon>Frateuria</taxon>
    </lineage>
</organism>
<dbReference type="Gene3D" id="1.10.132.120">
    <property type="match status" value="1"/>
</dbReference>
<proteinExistence type="inferred from homology"/>
<keyword evidence="4" id="KW-0799">Topoisomerase</keyword>
<accession>A0A1H6X2J1</accession>
<evidence type="ECO:0000256" key="2">
    <source>
        <dbReference type="ARBA" id="ARBA00006645"/>
    </source>
</evidence>
<dbReference type="InterPro" id="IPR011010">
    <property type="entry name" value="DNA_brk_join_enz"/>
</dbReference>
<dbReference type="CDD" id="cd00659">
    <property type="entry name" value="Topo_IB_C"/>
    <property type="match status" value="1"/>
</dbReference>
<feature type="domain" description="DNA topoisomerase I catalytic core eukaryotic-type" evidence="7">
    <location>
        <begin position="136"/>
        <end position="350"/>
    </location>
</feature>
<feature type="domain" description="DNA topoisomerase IB N-terminal" evidence="8">
    <location>
        <begin position="75"/>
        <end position="123"/>
    </location>
</feature>
<dbReference type="Gene3D" id="3.30.66.10">
    <property type="entry name" value="DNA topoisomerase I domain"/>
    <property type="match status" value="1"/>
</dbReference>
<sequence>MAAHRPSCAGLRDAGATLVQSRVHAALIEAAATLASMNSSPIDVDPALRAQARAAGLVYVSDVQPGIRRLRRGRHFSYRDADGQPVTDKAELARIRALAIPPAYEDVWICANPDGHLQATGRDARGRKQYRYHPDWRALRDDGKFDRILAFGAALPKLRRRTRRDLGLPGLSREKVLALLVRLLDETLIRVGNEAYARDNKSYGLTTLRSRHLRVARGRLRFCFRGKSGQEQEVELDDRRLARIVRRVQQLPGQRLFQYLDDQGERQPIDSGMVNDYLHEACGEVFSAKDFRTWGGTAHAAGVLACTPLPEKGGERARRHALVEAVKQVAAVLGNTPAVCRKSYIHPEVFEGWRDGSLHRAITPVCAGQPRQLERATLRFLRQRLKPKRRGG</sequence>
<dbReference type="InterPro" id="IPR049331">
    <property type="entry name" value="Top1B_N_bact"/>
</dbReference>
<dbReference type="AlphaFoldDB" id="A0A1H6X2J1"/>
<dbReference type="PROSITE" id="PS52038">
    <property type="entry name" value="TOPO_IB_2"/>
    <property type="match status" value="1"/>
</dbReference>
<evidence type="ECO:0000313" key="10">
    <source>
        <dbReference type="Proteomes" id="UP000199420"/>
    </source>
</evidence>
<dbReference type="SUPFAM" id="SSF56349">
    <property type="entry name" value="DNA breaking-rejoining enzymes"/>
    <property type="match status" value="1"/>
</dbReference>
<dbReference type="InterPro" id="IPR014711">
    <property type="entry name" value="TopoI_cat_a-hlx-sub_euk"/>
</dbReference>
<dbReference type="GO" id="GO:0003677">
    <property type="term" value="F:DNA binding"/>
    <property type="evidence" value="ECO:0007669"/>
    <property type="project" value="UniProtKB-KW"/>
</dbReference>
<protein>
    <recommendedName>
        <fullName evidence="3">DNA topoisomerase</fullName>
        <ecNumber evidence="3">5.6.2.1</ecNumber>
    </recommendedName>
</protein>
<evidence type="ECO:0000256" key="6">
    <source>
        <dbReference type="ARBA" id="ARBA00023235"/>
    </source>
</evidence>
<evidence type="ECO:0000259" key="8">
    <source>
        <dbReference type="Pfam" id="PF21338"/>
    </source>
</evidence>
<keyword evidence="5" id="KW-0238">DNA-binding</keyword>
<comment type="catalytic activity">
    <reaction evidence="1">
        <text>ATP-independent breakage of single-stranded DNA, followed by passage and rejoining.</text>
        <dbReference type="EC" id="5.6.2.1"/>
    </reaction>
</comment>
<dbReference type="Proteomes" id="UP000199420">
    <property type="component" value="Unassembled WGS sequence"/>
</dbReference>
<dbReference type="InterPro" id="IPR001631">
    <property type="entry name" value="TopoI"/>
</dbReference>
<dbReference type="InterPro" id="IPR013500">
    <property type="entry name" value="TopoI_cat_euk"/>
</dbReference>
<comment type="similarity">
    <text evidence="2">Belongs to the type IB topoisomerase family.</text>
</comment>
<dbReference type="PRINTS" id="PR00416">
    <property type="entry name" value="EUTPISMRASEI"/>
</dbReference>
<evidence type="ECO:0000256" key="3">
    <source>
        <dbReference type="ARBA" id="ARBA00012891"/>
    </source>
</evidence>
<name>A0A1H6X2J1_9GAMM</name>
<dbReference type="SUPFAM" id="SSF55869">
    <property type="entry name" value="DNA topoisomerase I domain"/>
    <property type="match status" value="1"/>
</dbReference>